<dbReference type="GO" id="GO:0001946">
    <property type="term" value="P:lymphangiogenesis"/>
    <property type="evidence" value="ECO:0007669"/>
    <property type="project" value="TreeGrafter"/>
</dbReference>
<evidence type="ECO:0000313" key="3">
    <source>
        <dbReference type="Proteomes" id="UP000472273"/>
    </source>
</evidence>
<sequence length="148" mass="17489">WITSATWRKILGENMGKNIRTHFLGHQIPKKKADGFFTTAILPENIERNRVREVIPYEENRVELVPTKENNTGYINASHIKVMMGKTKWHYIATQGPLPQTCHDFWQMVWEEGVNIDLCFAWYYHYIECLWTQNSKESNLEQGRNKSC</sequence>
<accession>A0A670Z722</accession>
<organism evidence="2 3">
    <name type="scientific">Pseudonaja textilis</name>
    <name type="common">Eastern brown snake</name>
    <dbReference type="NCBI Taxonomy" id="8673"/>
    <lineage>
        <taxon>Eukaryota</taxon>
        <taxon>Metazoa</taxon>
        <taxon>Chordata</taxon>
        <taxon>Craniata</taxon>
        <taxon>Vertebrata</taxon>
        <taxon>Euteleostomi</taxon>
        <taxon>Lepidosauria</taxon>
        <taxon>Squamata</taxon>
        <taxon>Bifurcata</taxon>
        <taxon>Unidentata</taxon>
        <taxon>Episquamata</taxon>
        <taxon>Toxicofera</taxon>
        <taxon>Serpentes</taxon>
        <taxon>Colubroidea</taxon>
        <taxon>Elapidae</taxon>
        <taxon>Hydrophiinae</taxon>
        <taxon>Pseudonaja</taxon>
    </lineage>
</organism>
<dbReference type="Pfam" id="PF00102">
    <property type="entry name" value="Y_phosphatase"/>
    <property type="match status" value="1"/>
</dbReference>
<name>A0A670Z722_PSETE</name>
<dbReference type="InterPro" id="IPR029021">
    <property type="entry name" value="Prot-tyrosine_phosphatase-like"/>
</dbReference>
<dbReference type="PANTHER" id="PTHR45706">
    <property type="entry name" value="TYROSINE-PROTEIN PHOSPHATASE"/>
    <property type="match status" value="1"/>
</dbReference>
<dbReference type="PRINTS" id="PR00700">
    <property type="entry name" value="PRTYPHPHTASE"/>
</dbReference>
<protein>
    <recommendedName>
        <fullName evidence="1">Tyrosine-protein phosphatase domain-containing protein</fullName>
    </recommendedName>
</protein>
<dbReference type="GO" id="GO:0004725">
    <property type="term" value="F:protein tyrosine phosphatase activity"/>
    <property type="evidence" value="ECO:0007669"/>
    <property type="project" value="InterPro"/>
</dbReference>
<dbReference type="GeneTree" id="ENSGT00940000156874"/>
<dbReference type="InterPro" id="IPR000242">
    <property type="entry name" value="PTP_cat"/>
</dbReference>
<dbReference type="GO" id="GO:0005737">
    <property type="term" value="C:cytoplasm"/>
    <property type="evidence" value="ECO:0007669"/>
    <property type="project" value="TreeGrafter"/>
</dbReference>
<evidence type="ECO:0000313" key="2">
    <source>
        <dbReference type="Ensembl" id="ENSPTXP00000018944.1"/>
    </source>
</evidence>
<dbReference type="SUPFAM" id="SSF52799">
    <property type="entry name" value="(Phosphotyrosine protein) phosphatases II"/>
    <property type="match status" value="1"/>
</dbReference>
<dbReference type="PROSITE" id="PS50055">
    <property type="entry name" value="TYR_PHOSPHATASE_PTP"/>
    <property type="match status" value="1"/>
</dbReference>
<dbReference type="Proteomes" id="UP000472273">
    <property type="component" value="Unplaced"/>
</dbReference>
<reference evidence="2" key="2">
    <citation type="submission" date="2025-09" db="UniProtKB">
        <authorList>
            <consortium name="Ensembl"/>
        </authorList>
    </citation>
    <scope>IDENTIFICATION</scope>
</reference>
<dbReference type="PANTHER" id="PTHR45706:SF6">
    <property type="entry name" value="TYROSINE-PROTEIN PHOSPHATASE NON-RECEPTOR TYPE 14"/>
    <property type="match status" value="1"/>
</dbReference>
<dbReference type="Ensembl" id="ENSPTXT00000019521.1">
    <property type="protein sequence ID" value="ENSPTXP00000018944.1"/>
    <property type="gene ID" value="ENSPTXG00000013075.1"/>
</dbReference>
<evidence type="ECO:0000259" key="1">
    <source>
        <dbReference type="PROSITE" id="PS50055"/>
    </source>
</evidence>
<reference evidence="2" key="1">
    <citation type="submission" date="2025-08" db="UniProtKB">
        <authorList>
            <consortium name="Ensembl"/>
        </authorList>
    </citation>
    <scope>IDENTIFICATION</scope>
</reference>
<keyword evidence="3" id="KW-1185">Reference proteome</keyword>
<feature type="domain" description="Tyrosine-protein phosphatase" evidence="1">
    <location>
        <begin position="38"/>
        <end position="129"/>
    </location>
</feature>
<dbReference type="Gene3D" id="3.90.190.10">
    <property type="entry name" value="Protein tyrosine phosphatase superfamily"/>
    <property type="match status" value="1"/>
</dbReference>
<dbReference type="AlphaFoldDB" id="A0A670Z722"/>
<proteinExistence type="predicted"/>